<gene>
    <name evidence="1" type="ORF">ILYODFUR_019318</name>
</gene>
<dbReference type="EMBL" id="JAHRIQ010083026">
    <property type="protein sequence ID" value="MEQ2248453.1"/>
    <property type="molecule type" value="Genomic_DNA"/>
</dbReference>
<proteinExistence type="predicted"/>
<evidence type="ECO:0000313" key="1">
    <source>
        <dbReference type="EMBL" id="MEQ2248453.1"/>
    </source>
</evidence>
<dbReference type="Proteomes" id="UP001482620">
    <property type="component" value="Unassembled WGS sequence"/>
</dbReference>
<protein>
    <submittedName>
        <fullName evidence="1">Uncharacterized protein</fullName>
    </submittedName>
</protein>
<name>A0ABV0UWM9_9TELE</name>
<accession>A0ABV0UWM9</accession>
<keyword evidence="2" id="KW-1185">Reference proteome</keyword>
<reference evidence="1 2" key="1">
    <citation type="submission" date="2021-06" db="EMBL/GenBank/DDBJ databases">
        <authorList>
            <person name="Palmer J.M."/>
        </authorList>
    </citation>
    <scope>NUCLEOTIDE SEQUENCE [LARGE SCALE GENOMIC DNA]</scope>
    <source>
        <strain evidence="2">if_2019</strain>
        <tissue evidence="1">Muscle</tissue>
    </source>
</reference>
<evidence type="ECO:0000313" key="2">
    <source>
        <dbReference type="Proteomes" id="UP001482620"/>
    </source>
</evidence>
<sequence>MDPITVFKDRDQCEHKGIQQQTMSPTSCLSMKSDWSMDPITVFKGGHQSVQNQIQQQTPTMSPTSCLSMKSDWSMDPITVFKEGHQFVANSEQQASEVLSVQSFPRSEADLDSIFKALEENILSFVKTELKKFQNILRPDYHEWL</sequence>
<comment type="caution">
    <text evidence="1">The sequence shown here is derived from an EMBL/GenBank/DDBJ whole genome shotgun (WGS) entry which is preliminary data.</text>
</comment>
<organism evidence="1 2">
    <name type="scientific">Ilyodon furcidens</name>
    <name type="common">goldbreast splitfin</name>
    <dbReference type="NCBI Taxonomy" id="33524"/>
    <lineage>
        <taxon>Eukaryota</taxon>
        <taxon>Metazoa</taxon>
        <taxon>Chordata</taxon>
        <taxon>Craniata</taxon>
        <taxon>Vertebrata</taxon>
        <taxon>Euteleostomi</taxon>
        <taxon>Actinopterygii</taxon>
        <taxon>Neopterygii</taxon>
        <taxon>Teleostei</taxon>
        <taxon>Neoteleostei</taxon>
        <taxon>Acanthomorphata</taxon>
        <taxon>Ovalentaria</taxon>
        <taxon>Atherinomorphae</taxon>
        <taxon>Cyprinodontiformes</taxon>
        <taxon>Goodeidae</taxon>
        <taxon>Ilyodon</taxon>
    </lineage>
</organism>